<reference evidence="6 7" key="1">
    <citation type="submission" date="2018-05" db="EMBL/GenBank/DDBJ databases">
        <title>Marinifilum breve JC075T sp. nov., a marine bacterium isolated from Yongle Blue Hole in the South China Sea.</title>
        <authorList>
            <person name="Fu T."/>
        </authorList>
    </citation>
    <scope>NUCLEOTIDE SEQUENCE [LARGE SCALE GENOMIC DNA]</scope>
    <source>
        <strain evidence="6 7">JC075</strain>
    </source>
</reference>
<protein>
    <recommendedName>
        <fullName evidence="3">Protein GrpE</fullName>
    </recommendedName>
    <alternativeName>
        <fullName evidence="3">HSP-70 cofactor</fullName>
    </alternativeName>
</protein>
<dbReference type="InterPro" id="IPR013805">
    <property type="entry name" value="GrpE_CC"/>
</dbReference>
<dbReference type="HAMAP" id="MF_01151">
    <property type="entry name" value="GrpE"/>
    <property type="match status" value="1"/>
</dbReference>
<evidence type="ECO:0000256" key="4">
    <source>
        <dbReference type="RuleBase" id="RU004478"/>
    </source>
</evidence>
<dbReference type="OrthoDB" id="9812586at2"/>
<dbReference type="CDD" id="cd00446">
    <property type="entry name" value="GrpE"/>
    <property type="match status" value="1"/>
</dbReference>
<keyword evidence="2 3" id="KW-0143">Chaperone</keyword>
<dbReference type="PANTHER" id="PTHR21237:SF23">
    <property type="entry name" value="GRPE PROTEIN HOMOLOG, MITOCHONDRIAL"/>
    <property type="match status" value="1"/>
</dbReference>
<dbReference type="InterPro" id="IPR000740">
    <property type="entry name" value="GrpE"/>
</dbReference>
<dbReference type="GO" id="GO:0051082">
    <property type="term" value="F:unfolded protein binding"/>
    <property type="evidence" value="ECO:0007669"/>
    <property type="project" value="TreeGrafter"/>
</dbReference>
<comment type="caution">
    <text evidence="6">The sequence shown here is derived from an EMBL/GenBank/DDBJ whole genome shotgun (WGS) entry which is preliminary data.</text>
</comment>
<dbReference type="PANTHER" id="PTHR21237">
    <property type="entry name" value="GRPE PROTEIN"/>
    <property type="match status" value="1"/>
</dbReference>
<evidence type="ECO:0000256" key="5">
    <source>
        <dbReference type="SAM" id="MobiDB-lite"/>
    </source>
</evidence>
<sequence>MTKDTSKSKKEELEEKDLETKVEQPVEEKEVKEEPKAEKKEKKKSAKEKKADEIEELGTKLQDINDKYMRLSAEFDNYRKRTLKEKMELTKSAGEKILVNVLPVMDNFERALQSIDEAKDVEALKEGVHLIYNNFKDFISQNGVKEIEAINKEFDTDIHEAITKIPAPSEDMKGKVVDCVEKGYTLNEKVIRFSKVVVGE</sequence>
<dbReference type="Gene3D" id="3.90.20.20">
    <property type="match status" value="1"/>
</dbReference>
<dbReference type="AlphaFoldDB" id="A0A2V3ZWM4"/>
<gene>
    <name evidence="3 6" type="primary">grpE</name>
    <name evidence="6" type="ORF">DF185_12225</name>
</gene>
<accession>A0A2V3ZWM4</accession>
<dbReference type="InterPro" id="IPR009012">
    <property type="entry name" value="GrpE_head"/>
</dbReference>
<organism evidence="6 7">
    <name type="scientific">Marinifilum breve</name>
    <dbReference type="NCBI Taxonomy" id="2184082"/>
    <lineage>
        <taxon>Bacteria</taxon>
        <taxon>Pseudomonadati</taxon>
        <taxon>Bacteroidota</taxon>
        <taxon>Bacteroidia</taxon>
        <taxon>Marinilabiliales</taxon>
        <taxon>Marinifilaceae</taxon>
    </lineage>
</organism>
<dbReference type="GO" id="GO:0005737">
    <property type="term" value="C:cytoplasm"/>
    <property type="evidence" value="ECO:0007669"/>
    <property type="project" value="UniProtKB-SubCell"/>
</dbReference>
<dbReference type="GO" id="GO:0006457">
    <property type="term" value="P:protein folding"/>
    <property type="evidence" value="ECO:0007669"/>
    <property type="project" value="InterPro"/>
</dbReference>
<dbReference type="EMBL" id="QFLI01000005">
    <property type="protein sequence ID" value="PXY00673.1"/>
    <property type="molecule type" value="Genomic_DNA"/>
</dbReference>
<dbReference type="RefSeq" id="WP_110361040.1">
    <property type="nucleotide sequence ID" value="NZ_QFLI01000005.1"/>
</dbReference>
<keyword evidence="3" id="KW-0963">Cytoplasm</keyword>
<dbReference type="PRINTS" id="PR00773">
    <property type="entry name" value="GRPEPROTEIN"/>
</dbReference>
<dbReference type="GO" id="GO:0051087">
    <property type="term" value="F:protein-folding chaperone binding"/>
    <property type="evidence" value="ECO:0007669"/>
    <property type="project" value="InterPro"/>
</dbReference>
<comment type="similarity">
    <text evidence="1 3 4">Belongs to the GrpE family.</text>
</comment>
<feature type="region of interest" description="Disordered" evidence="5">
    <location>
        <begin position="1"/>
        <end position="53"/>
    </location>
</feature>
<dbReference type="GO" id="GO:0042803">
    <property type="term" value="F:protein homodimerization activity"/>
    <property type="evidence" value="ECO:0007669"/>
    <property type="project" value="InterPro"/>
</dbReference>
<keyword evidence="7" id="KW-1185">Reference proteome</keyword>
<dbReference type="SUPFAM" id="SSF51064">
    <property type="entry name" value="Head domain of nucleotide exchange factor GrpE"/>
    <property type="match status" value="1"/>
</dbReference>
<evidence type="ECO:0000313" key="6">
    <source>
        <dbReference type="EMBL" id="PXY00673.1"/>
    </source>
</evidence>
<dbReference type="Pfam" id="PF01025">
    <property type="entry name" value="GrpE"/>
    <property type="match status" value="1"/>
</dbReference>
<comment type="function">
    <text evidence="3">Participates actively in the response to hyperosmotic and heat shock by preventing the aggregation of stress-denatured proteins, in association with DnaK and GrpE. It is the nucleotide exchange factor for DnaK and may function as a thermosensor. Unfolded proteins bind initially to DnaJ; upon interaction with the DnaJ-bound protein, DnaK hydrolyzes its bound ATP, resulting in the formation of a stable complex. GrpE releases ADP from DnaK; ATP binding to DnaK triggers the release of the substrate protein, thus completing the reaction cycle. Several rounds of ATP-dependent interactions between DnaJ, DnaK and GrpE are required for fully efficient folding.</text>
</comment>
<evidence type="ECO:0000256" key="2">
    <source>
        <dbReference type="ARBA" id="ARBA00023186"/>
    </source>
</evidence>
<proteinExistence type="inferred from homology"/>
<dbReference type="SUPFAM" id="SSF58014">
    <property type="entry name" value="Coiled-coil domain of nucleotide exchange factor GrpE"/>
    <property type="match status" value="1"/>
</dbReference>
<comment type="subcellular location">
    <subcellularLocation>
        <location evidence="3">Cytoplasm</location>
    </subcellularLocation>
</comment>
<feature type="compositionally biased region" description="Basic and acidic residues" evidence="5">
    <location>
        <begin position="1"/>
        <end position="40"/>
    </location>
</feature>
<dbReference type="GO" id="GO:0000774">
    <property type="term" value="F:adenyl-nucleotide exchange factor activity"/>
    <property type="evidence" value="ECO:0007669"/>
    <property type="project" value="InterPro"/>
</dbReference>
<evidence type="ECO:0000256" key="1">
    <source>
        <dbReference type="ARBA" id="ARBA00009054"/>
    </source>
</evidence>
<evidence type="ECO:0000256" key="3">
    <source>
        <dbReference type="HAMAP-Rule" id="MF_01151"/>
    </source>
</evidence>
<comment type="subunit">
    <text evidence="3">Homodimer.</text>
</comment>
<dbReference type="Proteomes" id="UP000248079">
    <property type="component" value="Unassembled WGS sequence"/>
</dbReference>
<evidence type="ECO:0000313" key="7">
    <source>
        <dbReference type="Proteomes" id="UP000248079"/>
    </source>
</evidence>
<keyword evidence="3" id="KW-0346">Stress response</keyword>
<dbReference type="Gene3D" id="2.30.22.10">
    <property type="entry name" value="Head domain of nucleotide exchange factor GrpE"/>
    <property type="match status" value="1"/>
</dbReference>
<name>A0A2V3ZWM4_9BACT</name>